<dbReference type="PANTHER" id="PTHR23507">
    <property type="entry name" value="ZGC:174356"/>
    <property type="match status" value="1"/>
</dbReference>
<feature type="transmembrane region" description="Helical" evidence="6">
    <location>
        <begin position="147"/>
        <end position="166"/>
    </location>
</feature>
<evidence type="ECO:0000256" key="6">
    <source>
        <dbReference type="SAM" id="Phobius"/>
    </source>
</evidence>
<dbReference type="PANTHER" id="PTHR23507:SF1">
    <property type="entry name" value="FI18259P1-RELATED"/>
    <property type="match status" value="1"/>
</dbReference>
<dbReference type="EMBL" id="MU839831">
    <property type="protein sequence ID" value="KAK1756769.1"/>
    <property type="molecule type" value="Genomic_DNA"/>
</dbReference>
<feature type="transmembrane region" description="Helical" evidence="6">
    <location>
        <begin position="243"/>
        <end position="263"/>
    </location>
</feature>
<feature type="region of interest" description="Disordered" evidence="5">
    <location>
        <begin position="1"/>
        <end position="53"/>
    </location>
</feature>
<feature type="transmembrane region" description="Helical" evidence="6">
    <location>
        <begin position="178"/>
        <end position="203"/>
    </location>
</feature>
<comment type="subcellular location">
    <subcellularLocation>
        <location evidence="1">Membrane</location>
        <topology evidence="1">Multi-pass membrane protein</topology>
    </subcellularLocation>
</comment>
<reference evidence="7" key="1">
    <citation type="submission" date="2023-06" db="EMBL/GenBank/DDBJ databases">
        <title>Genome-scale phylogeny and comparative genomics of the fungal order Sordariales.</title>
        <authorList>
            <consortium name="Lawrence Berkeley National Laboratory"/>
            <person name="Hensen N."/>
            <person name="Bonometti L."/>
            <person name="Westerberg I."/>
            <person name="Brannstrom I.O."/>
            <person name="Guillou S."/>
            <person name="Cros-Aarteil S."/>
            <person name="Calhoun S."/>
            <person name="Haridas S."/>
            <person name="Kuo A."/>
            <person name="Mondo S."/>
            <person name="Pangilinan J."/>
            <person name="Riley R."/>
            <person name="Labutti K."/>
            <person name="Andreopoulos B."/>
            <person name="Lipzen A."/>
            <person name="Chen C."/>
            <person name="Yanf M."/>
            <person name="Daum C."/>
            <person name="Ng V."/>
            <person name="Clum A."/>
            <person name="Steindorff A."/>
            <person name="Ohm R."/>
            <person name="Martin F."/>
            <person name="Silar P."/>
            <person name="Natvig D."/>
            <person name="Lalanne C."/>
            <person name="Gautier V."/>
            <person name="Ament-Velasquez S.L."/>
            <person name="Kruys A."/>
            <person name="Hutchinson M.I."/>
            <person name="Powell A.J."/>
            <person name="Barry K."/>
            <person name="Miller A.N."/>
            <person name="Grigoriev I.V."/>
            <person name="Debuchy R."/>
            <person name="Gladieux P."/>
            <person name="Thoren M.H."/>
            <person name="Johannesson H."/>
        </authorList>
    </citation>
    <scope>NUCLEOTIDE SEQUENCE</scope>
    <source>
        <strain evidence="7">PSN4</strain>
    </source>
</reference>
<dbReference type="GO" id="GO:0016020">
    <property type="term" value="C:membrane"/>
    <property type="evidence" value="ECO:0007669"/>
    <property type="project" value="UniProtKB-SubCell"/>
</dbReference>
<dbReference type="Gene3D" id="1.20.1250.20">
    <property type="entry name" value="MFS general substrate transporter like domains"/>
    <property type="match status" value="1"/>
</dbReference>
<dbReference type="Proteomes" id="UP001239445">
    <property type="component" value="Unassembled WGS sequence"/>
</dbReference>
<feature type="transmembrane region" description="Helical" evidence="6">
    <location>
        <begin position="115"/>
        <end position="135"/>
    </location>
</feature>
<dbReference type="SUPFAM" id="SSF103473">
    <property type="entry name" value="MFS general substrate transporter"/>
    <property type="match status" value="1"/>
</dbReference>
<organism evidence="7 8">
    <name type="scientific">Echria macrotheca</name>
    <dbReference type="NCBI Taxonomy" id="438768"/>
    <lineage>
        <taxon>Eukaryota</taxon>
        <taxon>Fungi</taxon>
        <taxon>Dikarya</taxon>
        <taxon>Ascomycota</taxon>
        <taxon>Pezizomycotina</taxon>
        <taxon>Sordariomycetes</taxon>
        <taxon>Sordariomycetidae</taxon>
        <taxon>Sordariales</taxon>
        <taxon>Schizotheciaceae</taxon>
        <taxon>Echria</taxon>
    </lineage>
</organism>
<evidence type="ECO:0000256" key="4">
    <source>
        <dbReference type="ARBA" id="ARBA00023136"/>
    </source>
</evidence>
<feature type="compositionally biased region" description="Polar residues" evidence="5">
    <location>
        <begin position="36"/>
        <end position="45"/>
    </location>
</feature>
<dbReference type="AlphaFoldDB" id="A0AAJ0BGE9"/>
<feature type="compositionally biased region" description="Acidic residues" evidence="5">
    <location>
        <begin position="538"/>
        <end position="549"/>
    </location>
</feature>
<keyword evidence="3 6" id="KW-1133">Transmembrane helix</keyword>
<feature type="compositionally biased region" description="Polar residues" evidence="5">
    <location>
        <begin position="281"/>
        <end position="291"/>
    </location>
</feature>
<evidence type="ECO:0000313" key="7">
    <source>
        <dbReference type="EMBL" id="KAK1756769.1"/>
    </source>
</evidence>
<name>A0AAJ0BGE9_9PEZI</name>
<feature type="compositionally biased region" description="Basic and acidic residues" evidence="5">
    <location>
        <begin position="22"/>
        <end position="34"/>
    </location>
</feature>
<evidence type="ECO:0000256" key="5">
    <source>
        <dbReference type="SAM" id="MobiDB-lite"/>
    </source>
</evidence>
<gene>
    <name evidence="7" type="ORF">QBC47DRAFT_169319</name>
</gene>
<feature type="transmembrane region" description="Helical" evidence="6">
    <location>
        <begin position="401"/>
        <end position="420"/>
    </location>
</feature>
<dbReference type="InterPro" id="IPR036259">
    <property type="entry name" value="MFS_trans_sf"/>
</dbReference>
<accession>A0AAJ0BGE9</accession>
<sequence>MTGSTDADETAPLLAPSRHPIHHDANGHNSHDHGSNPLQAQTAESHSLPPATRPTAPARRVVIIAVLFSLAVVLAISSSVLTTAMMQALEDIICRRLGADKLSFDCKDDAVMGELTILTGWDAVFALIPGLLLSVPYGAMADRYGRVPVLGLVMLGLTLGAVWVSIVCYMDGTLDLRLIWLANLCQIIGGGGPVFSSMVFTMLADISTDAQRSTAFLYIGTVLMASTLVAQPITYVAMQQGTWFALGLGMSLLTTSTAVAFCIPETLDKTRAKKVDPTPLTDAQTDGSSSRQNRKRGPLVYLEKAQAAILHTARAMRWLFWEQKLVGFLLLSLACELLGKSVWVAIQQQYISKRYHLTFAEASLVSTVGLATTIVVLSVVLPYLSHILLTRYGYSSRAKDLRLSQVSALLTAAGCVLASISDTLPMFCASLAISCLGIGYTYMIRGLMTSLIGAKDLGLLYASIALVDSVAVLVAMPLFSYLFKFGMQLGGGWIGLPYHVAGVILVGAAVLVSGVREAYVDVDEGEDAAVGGGASRESEEEEEAVAARS</sequence>
<keyword evidence="2 6" id="KW-0812">Transmembrane</keyword>
<protein>
    <submittedName>
        <fullName evidence="7">Major facilitator superfamily domain-containing protein</fullName>
    </submittedName>
</protein>
<feature type="region of interest" description="Disordered" evidence="5">
    <location>
        <begin position="527"/>
        <end position="549"/>
    </location>
</feature>
<evidence type="ECO:0000313" key="8">
    <source>
        <dbReference type="Proteomes" id="UP001239445"/>
    </source>
</evidence>
<feature type="transmembrane region" description="Helical" evidence="6">
    <location>
        <begin position="61"/>
        <end position="81"/>
    </location>
</feature>
<feature type="transmembrane region" description="Helical" evidence="6">
    <location>
        <begin position="495"/>
        <end position="515"/>
    </location>
</feature>
<keyword evidence="8" id="KW-1185">Reference proteome</keyword>
<comment type="caution">
    <text evidence="7">The sequence shown here is derived from an EMBL/GenBank/DDBJ whole genome shotgun (WGS) entry which is preliminary data.</text>
</comment>
<dbReference type="GO" id="GO:0022857">
    <property type="term" value="F:transmembrane transporter activity"/>
    <property type="evidence" value="ECO:0007669"/>
    <property type="project" value="TreeGrafter"/>
</dbReference>
<feature type="transmembrane region" description="Helical" evidence="6">
    <location>
        <begin position="215"/>
        <end position="237"/>
    </location>
</feature>
<proteinExistence type="predicted"/>
<evidence type="ECO:0000256" key="2">
    <source>
        <dbReference type="ARBA" id="ARBA00022692"/>
    </source>
</evidence>
<feature type="transmembrane region" description="Helical" evidence="6">
    <location>
        <begin position="459"/>
        <end position="483"/>
    </location>
</feature>
<feature type="transmembrane region" description="Helical" evidence="6">
    <location>
        <begin position="366"/>
        <end position="389"/>
    </location>
</feature>
<feature type="region of interest" description="Disordered" evidence="5">
    <location>
        <begin position="274"/>
        <end position="295"/>
    </location>
</feature>
<evidence type="ECO:0000256" key="1">
    <source>
        <dbReference type="ARBA" id="ARBA00004141"/>
    </source>
</evidence>
<evidence type="ECO:0000256" key="3">
    <source>
        <dbReference type="ARBA" id="ARBA00022989"/>
    </source>
</evidence>
<feature type="transmembrane region" description="Helical" evidence="6">
    <location>
        <begin position="325"/>
        <end position="346"/>
    </location>
</feature>
<feature type="transmembrane region" description="Helical" evidence="6">
    <location>
        <begin position="426"/>
        <end position="447"/>
    </location>
</feature>
<keyword evidence="4 6" id="KW-0472">Membrane</keyword>